<proteinExistence type="predicted"/>
<feature type="region of interest" description="Disordered" evidence="12">
    <location>
        <begin position="973"/>
        <end position="1016"/>
    </location>
</feature>
<evidence type="ECO:0000256" key="2">
    <source>
        <dbReference type="ARBA" id="ARBA00022723"/>
    </source>
</evidence>
<evidence type="ECO:0000256" key="11">
    <source>
        <dbReference type="SAM" id="Coils"/>
    </source>
</evidence>
<feature type="coiled-coil region" evidence="11">
    <location>
        <begin position="296"/>
        <end position="330"/>
    </location>
</feature>
<evidence type="ECO:0000259" key="14">
    <source>
        <dbReference type="Pfam" id="PF25597"/>
    </source>
</evidence>
<feature type="region of interest" description="Disordered" evidence="12">
    <location>
        <begin position="905"/>
        <end position="958"/>
    </location>
</feature>
<dbReference type="GO" id="GO:0003964">
    <property type="term" value="F:RNA-directed DNA polymerase activity"/>
    <property type="evidence" value="ECO:0007669"/>
    <property type="project" value="UniProtKB-KW"/>
</dbReference>
<feature type="coiled-coil region" evidence="11">
    <location>
        <begin position="55"/>
        <end position="82"/>
    </location>
</feature>
<keyword evidence="8" id="KW-0808">Transferase</keyword>
<evidence type="ECO:0000256" key="3">
    <source>
        <dbReference type="ARBA" id="ARBA00022759"/>
    </source>
</evidence>
<evidence type="ECO:0000256" key="6">
    <source>
        <dbReference type="ARBA" id="ARBA00022908"/>
    </source>
</evidence>
<keyword evidence="8" id="KW-0239">DNA-directed DNA polymerase</keyword>
<gene>
    <name evidence="15" type="ORF">Tci_059119</name>
</gene>
<evidence type="ECO:0000256" key="4">
    <source>
        <dbReference type="ARBA" id="ARBA00022801"/>
    </source>
</evidence>
<dbReference type="GO" id="GO:0006310">
    <property type="term" value="P:DNA recombination"/>
    <property type="evidence" value="ECO:0007669"/>
    <property type="project" value="UniProtKB-KW"/>
</dbReference>
<reference evidence="15" key="1">
    <citation type="journal article" date="2019" name="Sci. Rep.">
        <title>Draft genome of Tanacetum cinerariifolium, the natural source of mosquito coil.</title>
        <authorList>
            <person name="Yamashiro T."/>
            <person name="Shiraishi A."/>
            <person name="Satake H."/>
            <person name="Nakayama K."/>
        </authorList>
    </citation>
    <scope>NUCLEOTIDE SEQUENCE</scope>
</reference>
<dbReference type="Pfam" id="PF07727">
    <property type="entry name" value="RVT_2"/>
    <property type="match status" value="1"/>
</dbReference>
<dbReference type="PANTHER" id="PTHR42648:SF11">
    <property type="entry name" value="TRANSPOSON TY4-P GAG-POL POLYPROTEIN"/>
    <property type="match status" value="1"/>
</dbReference>
<feature type="compositionally biased region" description="Polar residues" evidence="12">
    <location>
        <begin position="973"/>
        <end position="989"/>
    </location>
</feature>
<evidence type="ECO:0000256" key="1">
    <source>
        <dbReference type="ARBA" id="ARBA00022722"/>
    </source>
</evidence>
<evidence type="ECO:0000256" key="8">
    <source>
        <dbReference type="ARBA" id="ARBA00022932"/>
    </source>
</evidence>
<feature type="domain" description="Retroviral polymerase SH3-like" evidence="14">
    <location>
        <begin position="527"/>
        <end position="576"/>
    </location>
</feature>
<feature type="domain" description="Reverse transcriptase Ty1/copia-type" evidence="13">
    <location>
        <begin position="702"/>
        <end position="772"/>
    </location>
</feature>
<accession>A0A6L2NLI5</accession>
<keyword evidence="5" id="KW-0460">Magnesium</keyword>
<dbReference type="PANTHER" id="PTHR42648">
    <property type="entry name" value="TRANSPOSASE, PUTATIVE-RELATED"/>
    <property type="match status" value="1"/>
</dbReference>
<evidence type="ECO:0000256" key="7">
    <source>
        <dbReference type="ARBA" id="ARBA00022918"/>
    </source>
</evidence>
<dbReference type="InterPro" id="IPR057670">
    <property type="entry name" value="SH3_retrovirus"/>
</dbReference>
<sequence>MLSSRINKRFNPTDVKKLLEAVENRFGGIAATKKIQRNILKQQFKNFTALSSEMLDQTFDRLQKLISRLELLKEKLLEEDNNLKVYEPEVKRMSSSSSSTQNIDFISSSNNNSSNTNEVVNTAHGVSTTSTQVNAAYSTNIDNLSDAVICSFFASQLNSPQLAHKDLEQIHPDDMEEMDLRCPMWSATTATRGDILLGSAELQEIKTTSTSKAQEGAEEGPNYAFMDFSSSSFGSEVSNDSTCLETVKLLKSQNDQPLKDLKKSELMVLGYKTGLKLVEERLEFYKTNESIYLEDIKVLKVEIQMNEIDIKELRKKLEIAQKVKDGIQINVDGNYHQKQFQNQRMVKPISNNAQRVNLQNFAKKTQSCTKKNMVPRTVLMKSGLVSINTARQVNAAHSKTTVNAGRSMSYLSKTTHATVKRLIHKNTTFKNSNVNQKVNTVRGNMFYLIDYEEIDGGYVAFGGTPKEGKSQENVQLEQAQAVNTACYVQNRVFVVKPHNKTPYEIFHGRTPTLCFMRPFGCPFTILNTLDHLGKFDGKANEGFFVGYSLNSKAFKVFKSRTRILEETLHIRFNESTPNVVGSRLDLLFDIDALSRTMNYEPIVADPKSSHDDRSKPLSDDGNKVDEDPSKESECNDQEKKDNVNSTNNANTISSTINAASTNKVNADGGIISSELPFDPNMLSLKDVSIINFLNDDEDDGIKKDEKGIMIRNKARLVAQGYTQEEGIDYDEVFAHVARIEAIMLFLAYVSFKDFVAYQMDVKSAFLYEKIEKRYEFYGELTFFLGLQVKQKKDDIFISEDKYVAKILKKFRFTEVKTASTPMEIQKPLLKDKDGEEVDVHMYRYQVNPKVSHLYDVKRIFRRDLRLTDEEGIDCLPNSTIFEQLALIGVTPLFLAMVVQNQSELGEGSVMPTDPHHTPTILQPSSSQPQKTQKPRRPKRKDTQVPRPSDPTDNVADEAVHKELGNSLVRAATTASSLEAEQDNGNINRTQSKETPNESSFQGTNLGGVPGNTLQSDDDRLKLNQLMALCTNLQTRVLELEKTKTTQSNEIASLKRRVKKLKKRNRSRTHKLKRLYKVGLIARVESSGDEESLGADASKQERIEAIDADEEIILVNVQDDAEMFDVNALDGEEVFVARKNENVVEEVVDAALVSTAATTLTITTKEITLAQALEALKTSKPKAKGVVFQKPVNLQEQKQQYLNNNYMTRKDLQGRKMKKNKKPIFQTWNDIQAMIDADHQLAERLQAQEQEELSIKEKSTLFQQLLEKIRNHFAAKRAEEKWNKPPTQAQQR</sequence>
<keyword evidence="4" id="KW-0378">Hydrolase</keyword>
<evidence type="ECO:0000256" key="5">
    <source>
        <dbReference type="ARBA" id="ARBA00022842"/>
    </source>
</evidence>
<keyword evidence="7" id="KW-0695">RNA-directed DNA polymerase</keyword>
<dbReference type="GO" id="GO:0004519">
    <property type="term" value="F:endonuclease activity"/>
    <property type="evidence" value="ECO:0007669"/>
    <property type="project" value="UniProtKB-KW"/>
</dbReference>
<dbReference type="GO" id="GO:0016787">
    <property type="term" value="F:hydrolase activity"/>
    <property type="evidence" value="ECO:0007669"/>
    <property type="project" value="UniProtKB-KW"/>
</dbReference>
<feature type="region of interest" description="Disordered" evidence="12">
    <location>
        <begin position="603"/>
        <end position="650"/>
    </location>
</feature>
<name>A0A6L2NLI5_TANCI</name>
<keyword evidence="10" id="KW-0511">Multifunctional enzyme</keyword>
<keyword evidence="9" id="KW-0233">DNA recombination</keyword>
<dbReference type="InterPro" id="IPR013103">
    <property type="entry name" value="RVT_2"/>
</dbReference>
<keyword evidence="3" id="KW-0255">Endonuclease</keyword>
<keyword evidence="1" id="KW-0540">Nuclease</keyword>
<feature type="coiled-coil region" evidence="11">
    <location>
        <begin position="1022"/>
        <end position="1070"/>
    </location>
</feature>
<dbReference type="GO" id="GO:0046872">
    <property type="term" value="F:metal ion binding"/>
    <property type="evidence" value="ECO:0007669"/>
    <property type="project" value="UniProtKB-KW"/>
</dbReference>
<keyword evidence="11" id="KW-0175">Coiled coil</keyword>
<keyword evidence="8" id="KW-0548">Nucleotidyltransferase</keyword>
<dbReference type="EMBL" id="BKCJ010009475">
    <property type="protein sequence ID" value="GEU87141.1"/>
    <property type="molecule type" value="Genomic_DNA"/>
</dbReference>
<feature type="compositionally biased region" description="Low complexity" evidence="12">
    <location>
        <begin position="922"/>
        <end position="931"/>
    </location>
</feature>
<evidence type="ECO:0000256" key="10">
    <source>
        <dbReference type="ARBA" id="ARBA00023268"/>
    </source>
</evidence>
<evidence type="ECO:0000313" key="15">
    <source>
        <dbReference type="EMBL" id="GEU87141.1"/>
    </source>
</evidence>
<feature type="compositionally biased region" description="Basic and acidic residues" evidence="12">
    <location>
        <begin position="607"/>
        <end position="642"/>
    </location>
</feature>
<evidence type="ECO:0000256" key="9">
    <source>
        <dbReference type="ARBA" id="ARBA00023172"/>
    </source>
</evidence>
<evidence type="ECO:0000256" key="12">
    <source>
        <dbReference type="SAM" id="MobiDB-lite"/>
    </source>
</evidence>
<protein>
    <submittedName>
        <fullName evidence="15">Retrovirus-related Pol polyprotein from transposon TNT 1-94</fullName>
    </submittedName>
</protein>
<dbReference type="GO" id="GO:0015074">
    <property type="term" value="P:DNA integration"/>
    <property type="evidence" value="ECO:0007669"/>
    <property type="project" value="UniProtKB-KW"/>
</dbReference>
<comment type="caution">
    <text evidence="15">The sequence shown here is derived from an EMBL/GenBank/DDBJ whole genome shotgun (WGS) entry which is preliminary data.</text>
</comment>
<organism evidence="15">
    <name type="scientific">Tanacetum cinerariifolium</name>
    <name type="common">Dalmatian daisy</name>
    <name type="synonym">Chrysanthemum cinerariifolium</name>
    <dbReference type="NCBI Taxonomy" id="118510"/>
    <lineage>
        <taxon>Eukaryota</taxon>
        <taxon>Viridiplantae</taxon>
        <taxon>Streptophyta</taxon>
        <taxon>Embryophyta</taxon>
        <taxon>Tracheophyta</taxon>
        <taxon>Spermatophyta</taxon>
        <taxon>Magnoliopsida</taxon>
        <taxon>eudicotyledons</taxon>
        <taxon>Gunneridae</taxon>
        <taxon>Pentapetalae</taxon>
        <taxon>asterids</taxon>
        <taxon>campanulids</taxon>
        <taxon>Asterales</taxon>
        <taxon>Asteraceae</taxon>
        <taxon>Asteroideae</taxon>
        <taxon>Anthemideae</taxon>
        <taxon>Anthemidinae</taxon>
        <taxon>Tanacetum</taxon>
    </lineage>
</organism>
<evidence type="ECO:0000259" key="13">
    <source>
        <dbReference type="Pfam" id="PF07727"/>
    </source>
</evidence>
<dbReference type="InterPro" id="IPR039537">
    <property type="entry name" value="Retrotran_Ty1/copia-like"/>
</dbReference>
<dbReference type="GO" id="GO:0003887">
    <property type="term" value="F:DNA-directed DNA polymerase activity"/>
    <property type="evidence" value="ECO:0007669"/>
    <property type="project" value="UniProtKB-KW"/>
</dbReference>
<dbReference type="Pfam" id="PF25597">
    <property type="entry name" value="SH3_retrovirus"/>
    <property type="match status" value="1"/>
</dbReference>
<keyword evidence="2" id="KW-0479">Metal-binding</keyword>
<keyword evidence="6" id="KW-0229">DNA integration</keyword>